<reference evidence="3 4" key="1">
    <citation type="submission" date="2021-12" db="EMBL/GenBank/DDBJ databases">
        <title>High titer production of polyol ester of fatty acids by Rhodotorula paludigena BS15 towards product separation-free biomass refinery.</title>
        <authorList>
            <person name="Mano J."/>
            <person name="Ono H."/>
            <person name="Tanaka T."/>
            <person name="Naito K."/>
            <person name="Sushida H."/>
            <person name="Ike M."/>
            <person name="Tokuyasu K."/>
            <person name="Kitaoka M."/>
        </authorList>
    </citation>
    <scope>NUCLEOTIDE SEQUENCE [LARGE SCALE GENOMIC DNA]</scope>
    <source>
        <strain evidence="3 4">BS15</strain>
    </source>
</reference>
<evidence type="ECO:0000256" key="1">
    <source>
        <dbReference type="SAM" id="MobiDB-lite"/>
    </source>
</evidence>
<comment type="caution">
    <text evidence="3">The sequence shown here is derived from an EMBL/GenBank/DDBJ whole genome shotgun (WGS) entry which is preliminary data.</text>
</comment>
<evidence type="ECO:0000259" key="2">
    <source>
        <dbReference type="Pfam" id="PF13298"/>
    </source>
</evidence>
<dbReference type="InterPro" id="IPR014144">
    <property type="entry name" value="LigD_PE_domain"/>
</dbReference>
<feature type="compositionally biased region" description="Basic and acidic residues" evidence="1">
    <location>
        <begin position="321"/>
        <end position="331"/>
    </location>
</feature>
<organism evidence="3 4">
    <name type="scientific">Rhodotorula paludigena</name>
    <dbReference type="NCBI Taxonomy" id="86838"/>
    <lineage>
        <taxon>Eukaryota</taxon>
        <taxon>Fungi</taxon>
        <taxon>Dikarya</taxon>
        <taxon>Basidiomycota</taxon>
        <taxon>Pucciniomycotina</taxon>
        <taxon>Microbotryomycetes</taxon>
        <taxon>Sporidiobolales</taxon>
        <taxon>Sporidiobolaceae</taxon>
        <taxon>Rhodotorula</taxon>
    </lineage>
</organism>
<feature type="compositionally biased region" description="Acidic residues" evidence="1">
    <location>
        <begin position="332"/>
        <end position="341"/>
    </location>
</feature>
<dbReference type="PANTHER" id="PTHR39465">
    <property type="entry name" value="DNA LIGASE D, 3'-PHOSPHOESTERASE DOMAIN"/>
    <property type="match status" value="1"/>
</dbReference>
<protein>
    <recommendedName>
        <fullName evidence="2">DNA ligase D 3'-phosphoesterase domain-containing protein</fullName>
    </recommendedName>
</protein>
<feature type="region of interest" description="Disordered" evidence="1">
    <location>
        <begin position="307"/>
        <end position="366"/>
    </location>
</feature>
<gene>
    <name evidence="3" type="ORF">Rhopal_006513-T1</name>
</gene>
<dbReference type="EMBL" id="BQKY01000014">
    <property type="protein sequence ID" value="GJN93457.1"/>
    <property type="molecule type" value="Genomic_DNA"/>
</dbReference>
<evidence type="ECO:0000313" key="4">
    <source>
        <dbReference type="Proteomes" id="UP001342314"/>
    </source>
</evidence>
<feature type="region of interest" description="Disordered" evidence="1">
    <location>
        <begin position="1"/>
        <end position="24"/>
    </location>
</feature>
<feature type="compositionally biased region" description="Basic and acidic residues" evidence="1">
    <location>
        <begin position="12"/>
        <end position="24"/>
    </location>
</feature>
<sequence length="366" mass="42370">MTPAQWQAAQKRPAEHHRVEDSQPFKRQKLTGYTAEDFVTPYSTLDQVRTWMVENPALSKRNFYMVQNHWATKRHYDLRLHCYGETISWAIPRELSKPAAQTERLAIETLRHRIRYTLYEGATVRSAEKPTGVWDIGYYTVHETKNKRERKERIREDFGLDDGETTDEEASLEPDDVKQERLFFEGYHYASFKPTPAIEGRAGLPVKPDTSGRMRAFVIELHGRRWNGLRLTFKHASWDDKVALNKETGLVTRNALWLVTLSSSSPSIPLAATEDPHLAALNRSILTDRTMEEIRADSRAYARALRAEDEAASQTGLTQEQRQRREKAREWAEEEAEDELGVVESDKEKRTKKVKGEEQLPGHVYF</sequence>
<feature type="domain" description="DNA ligase D 3'-phosphoesterase" evidence="2">
    <location>
        <begin position="67"/>
        <end position="151"/>
    </location>
</feature>
<dbReference type="Pfam" id="PF13298">
    <property type="entry name" value="LigD_N"/>
    <property type="match status" value="1"/>
</dbReference>
<proteinExistence type="predicted"/>
<accession>A0AAV5GWP9</accession>
<feature type="compositionally biased region" description="Basic and acidic residues" evidence="1">
    <location>
        <begin position="344"/>
        <end position="360"/>
    </location>
</feature>
<keyword evidence="4" id="KW-1185">Reference proteome</keyword>
<dbReference type="PANTHER" id="PTHR39465:SF1">
    <property type="entry name" value="DNA LIGASE D 3'-PHOSPHOESTERASE DOMAIN-CONTAINING PROTEIN"/>
    <property type="match status" value="1"/>
</dbReference>
<dbReference type="AlphaFoldDB" id="A0AAV5GWP9"/>
<name>A0AAV5GWP9_9BASI</name>
<dbReference type="Proteomes" id="UP001342314">
    <property type="component" value="Unassembled WGS sequence"/>
</dbReference>
<evidence type="ECO:0000313" key="3">
    <source>
        <dbReference type="EMBL" id="GJN93457.1"/>
    </source>
</evidence>